<name>A0A8H6XYY1_9AGAR</name>
<comment type="caution">
    <text evidence="3">The sequence shown here is derived from an EMBL/GenBank/DDBJ whole genome shotgun (WGS) entry which is preliminary data.</text>
</comment>
<dbReference type="InterPro" id="IPR055754">
    <property type="entry name" value="DUF7330"/>
</dbReference>
<gene>
    <name evidence="3" type="ORF">MVEN_01319300</name>
</gene>
<reference evidence="3" key="1">
    <citation type="submission" date="2020-05" db="EMBL/GenBank/DDBJ databases">
        <title>Mycena genomes resolve the evolution of fungal bioluminescence.</title>
        <authorList>
            <person name="Tsai I.J."/>
        </authorList>
    </citation>
    <scope>NUCLEOTIDE SEQUENCE</scope>
    <source>
        <strain evidence="3">CCC161011</strain>
    </source>
</reference>
<keyword evidence="4" id="KW-1185">Reference proteome</keyword>
<feature type="compositionally biased region" description="Polar residues" evidence="1">
    <location>
        <begin position="34"/>
        <end position="45"/>
    </location>
</feature>
<organism evidence="3 4">
    <name type="scientific">Mycena venus</name>
    <dbReference type="NCBI Taxonomy" id="2733690"/>
    <lineage>
        <taxon>Eukaryota</taxon>
        <taxon>Fungi</taxon>
        <taxon>Dikarya</taxon>
        <taxon>Basidiomycota</taxon>
        <taxon>Agaricomycotina</taxon>
        <taxon>Agaricomycetes</taxon>
        <taxon>Agaricomycetidae</taxon>
        <taxon>Agaricales</taxon>
        <taxon>Marasmiineae</taxon>
        <taxon>Mycenaceae</taxon>
        <taxon>Mycena</taxon>
    </lineage>
</organism>
<feature type="domain" description="DUF7330" evidence="2">
    <location>
        <begin position="64"/>
        <end position="249"/>
    </location>
</feature>
<evidence type="ECO:0000313" key="4">
    <source>
        <dbReference type="Proteomes" id="UP000620124"/>
    </source>
</evidence>
<dbReference type="Proteomes" id="UP000620124">
    <property type="component" value="Unassembled WGS sequence"/>
</dbReference>
<dbReference type="AlphaFoldDB" id="A0A8H6XYY1"/>
<accession>A0A8H6XYY1</accession>
<sequence length="271" mass="29332">MIIPQDSDSKLKDIEQSDVVVNRAPVPDDPPPAYSNSQSDAQQVAKTKPVDTSLPLIPAVKPTNFLALSRGNNSIKGTYVIDPRIKIPQPMLPPLAADETEATRRNMYLHTSNGSIDVDLFVVGDGEYKQKVNISLKSSNGSLVARLNAPATIRPPINLKVQSSNGTVTIHVPRGFRGPVLLTTRNGSVRFSDALSADLTTFNEVNHTRRCFIGDFSDWTETDQSEGWIGDELGIETSNGSIKLQYAAEQSAVDMGSKSKGKGLFARLLGV</sequence>
<dbReference type="EMBL" id="JACAZI010000010">
    <property type="protein sequence ID" value="KAF7350168.1"/>
    <property type="molecule type" value="Genomic_DNA"/>
</dbReference>
<evidence type="ECO:0000259" key="2">
    <source>
        <dbReference type="Pfam" id="PF24016"/>
    </source>
</evidence>
<dbReference type="OrthoDB" id="5289249at2759"/>
<evidence type="ECO:0000256" key="1">
    <source>
        <dbReference type="SAM" id="MobiDB-lite"/>
    </source>
</evidence>
<protein>
    <recommendedName>
        <fullName evidence="2">DUF7330 domain-containing protein</fullName>
    </recommendedName>
</protein>
<feature type="region of interest" description="Disordered" evidence="1">
    <location>
        <begin position="1"/>
        <end position="50"/>
    </location>
</feature>
<evidence type="ECO:0000313" key="3">
    <source>
        <dbReference type="EMBL" id="KAF7350168.1"/>
    </source>
</evidence>
<proteinExistence type="predicted"/>
<dbReference type="Pfam" id="PF24016">
    <property type="entry name" value="DUF7330"/>
    <property type="match status" value="1"/>
</dbReference>